<feature type="non-terminal residue" evidence="2">
    <location>
        <position position="1"/>
    </location>
</feature>
<dbReference type="Gene3D" id="1.25.10.10">
    <property type="entry name" value="Leucine-rich Repeat Variant"/>
    <property type="match status" value="1"/>
</dbReference>
<dbReference type="Proteomes" id="UP000053149">
    <property type="component" value="Unassembled WGS sequence"/>
</dbReference>
<dbReference type="InterPro" id="IPR055406">
    <property type="entry name" value="HEAT_Maestro"/>
</dbReference>
<keyword evidence="3" id="KW-1185">Reference proteome</keyword>
<dbReference type="InterPro" id="IPR016024">
    <property type="entry name" value="ARM-type_fold"/>
</dbReference>
<reference evidence="2 3" key="1">
    <citation type="submission" date="2014-04" db="EMBL/GenBank/DDBJ databases">
        <title>Genome evolution of avian class.</title>
        <authorList>
            <person name="Zhang G."/>
            <person name="Li C."/>
        </authorList>
    </citation>
    <scope>NUCLEOTIDE SEQUENCE [LARGE SCALE GENOMIC DNA]</scope>
    <source>
        <strain evidence="2">BGI_N339</strain>
    </source>
</reference>
<protein>
    <recommendedName>
        <fullName evidence="1">Maestro/Maestro-like HEAT-repeats domain-containing protein</fullName>
    </recommendedName>
</protein>
<dbReference type="InterPro" id="IPR045206">
    <property type="entry name" value="Maestro_heat-like_prot"/>
</dbReference>
<gene>
    <name evidence="2" type="ORF">N339_08077</name>
</gene>
<dbReference type="Pfam" id="PF23227">
    <property type="entry name" value="HEAT_MROH2B_C"/>
    <property type="match status" value="1"/>
</dbReference>
<sequence>MMKTSGDLRSTIFCQLAELLTVQDYTWEMVVMVFLVEMLDCDDLNEEELDRALETFRTYLQSQCLGMPSLVLRGILKLTQKPDVARRTLGLLPHVMEQLQGADSDARAVALPVLDNMLQLLTGKTLSLTVLELDKKLWLLFDDESETVRQLSIRLFQDIMGLVVGAEKKMKEEVWNSLLPLVFHLYDQD</sequence>
<evidence type="ECO:0000259" key="1">
    <source>
        <dbReference type="Pfam" id="PF23227"/>
    </source>
</evidence>
<dbReference type="GO" id="GO:0005737">
    <property type="term" value="C:cytoplasm"/>
    <property type="evidence" value="ECO:0007669"/>
    <property type="project" value="TreeGrafter"/>
</dbReference>
<dbReference type="EMBL" id="KL236105">
    <property type="protein sequence ID" value="KFV08904.1"/>
    <property type="molecule type" value="Genomic_DNA"/>
</dbReference>
<dbReference type="InterPro" id="IPR011989">
    <property type="entry name" value="ARM-like"/>
</dbReference>
<name>A0A093C769_9AVES</name>
<proteinExistence type="predicted"/>
<evidence type="ECO:0000313" key="3">
    <source>
        <dbReference type="Proteomes" id="UP000053149"/>
    </source>
</evidence>
<dbReference type="PANTHER" id="PTHR23120">
    <property type="entry name" value="MAESTRO-RELATED HEAT DOMAIN-CONTAINING"/>
    <property type="match status" value="1"/>
</dbReference>
<dbReference type="SUPFAM" id="SSF48371">
    <property type="entry name" value="ARM repeat"/>
    <property type="match status" value="1"/>
</dbReference>
<feature type="domain" description="Maestro/Maestro-like HEAT-repeats" evidence="1">
    <location>
        <begin position="57"/>
        <end position="189"/>
    </location>
</feature>
<organism evidence="2 3">
    <name type="scientific">Pterocles gutturalis</name>
    <name type="common">yellow-throated sandgrouse</name>
    <dbReference type="NCBI Taxonomy" id="240206"/>
    <lineage>
        <taxon>Eukaryota</taxon>
        <taxon>Metazoa</taxon>
        <taxon>Chordata</taxon>
        <taxon>Craniata</taxon>
        <taxon>Vertebrata</taxon>
        <taxon>Euteleostomi</taxon>
        <taxon>Archelosauria</taxon>
        <taxon>Archosauria</taxon>
        <taxon>Dinosauria</taxon>
        <taxon>Saurischia</taxon>
        <taxon>Theropoda</taxon>
        <taxon>Coelurosauria</taxon>
        <taxon>Aves</taxon>
        <taxon>Neognathae</taxon>
        <taxon>Neoaves</taxon>
        <taxon>Columbimorphae</taxon>
        <taxon>Pterocliformes</taxon>
        <taxon>Pteroclidae</taxon>
        <taxon>Pterocles</taxon>
    </lineage>
</organism>
<evidence type="ECO:0000313" key="2">
    <source>
        <dbReference type="EMBL" id="KFV08904.1"/>
    </source>
</evidence>
<dbReference type="AlphaFoldDB" id="A0A093C769"/>
<dbReference type="PANTHER" id="PTHR23120:SF42">
    <property type="entry name" value="MAESTRO HEAT-LIKE REPEAT FAMILY MEMBER 3"/>
    <property type="match status" value="1"/>
</dbReference>
<accession>A0A093C769</accession>